<feature type="compositionally biased region" description="Polar residues" evidence="1">
    <location>
        <begin position="236"/>
        <end position="245"/>
    </location>
</feature>
<sequence>MTENLSARRGMLIAGFAALALLALVAAFDNQGTHTWRLDQMTGDREETAHSWTAAPVQALSAFDWRVAPATGEPTRIFLGFLGAAVLVVLFTFLLVLLVCRGVAASRGRWALFAASWFATAAGAGLALVAGSAIAGESLVIGATSGGTRFSYGDTYYLMLNAGLVFGLFAGWLVGLVAVITYGVSEGADGNGDGPGYTSPFSYDYGSAAPTSGPDYSFSPGSPYSASSSTPDYGNSEESSASAPTQIVPPPQENDPYGGGNRSY</sequence>
<dbReference type="RefSeq" id="WP_344657854.1">
    <property type="nucleotide sequence ID" value="NZ_BAAAQM010000016.1"/>
</dbReference>
<comment type="caution">
    <text evidence="3">The sequence shown here is derived from an EMBL/GenBank/DDBJ whole genome shotgun (WGS) entry which is preliminary data.</text>
</comment>
<name>A0ABP5CZL5_9ACTN</name>
<feature type="transmembrane region" description="Helical" evidence="2">
    <location>
        <begin position="112"/>
        <end position="136"/>
    </location>
</feature>
<feature type="transmembrane region" description="Helical" evidence="2">
    <location>
        <begin position="77"/>
        <end position="100"/>
    </location>
</feature>
<keyword evidence="2" id="KW-0472">Membrane</keyword>
<dbReference type="Proteomes" id="UP001499854">
    <property type="component" value="Unassembled WGS sequence"/>
</dbReference>
<keyword evidence="2" id="KW-0812">Transmembrane</keyword>
<organism evidence="3 4">
    <name type="scientific">Catenulispora subtropica</name>
    <dbReference type="NCBI Taxonomy" id="450798"/>
    <lineage>
        <taxon>Bacteria</taxon>
        <taxon>Bacillati</taxon>
        <taxon>Actinomycetota</taxon>
        <taxon>Actinomycetes</taxon>
        <taxon>Catenulisporales</taxon>
        <taxon>Catenulisporaceae</taxon>
        <taxon>Catenulispora</taxon>
    </lineage>
</organism>
<feature type="transmembrane region" description="Helical" evidence="2">
    <location>
        <begin position="156"/>
        <end position="180"/>
    </location>
</feature>
<evidence type="ECO:0000313" key="4">
    <source>
        <dbReference type="Proteomes" id="UP001499854"/>
    </source>
</evidence>
<evidence type="ECO:0000256" key="1">
    <source>
        <dbReference type="SAM" id="MobiDB-lite"/>
    </source>
</evidence>
<protein>
    <submittedName>
        <fullName evidence="3">Uncharacterized protein</fullName>
    </submittedName>
</protein>
<gene>
    <name evidence="3" type="ORF">GCM10009838_32490</name>
</gene>
<keyword evidence="2" id="KW-1133">Transmembrane helix</keyword>
<keyword evidence="4" id="KW-1185">Reference proteome</keyword>
<reference evidence="4" key="1">
    <citation type="journal article" date="2019" name="Int. J. Syst. Evol. Microbiol.">
        <title>The Global Catalogue of Microorganisms (GCM) 10K type strain sequencing project: providing services to taxonomists for standard genome sequencing and annotation.</title>
        <authorList>
            <consortium name="The Broad Institute Genomics Platform"/>
            <consortium name="The Broad Institute Genome Sequencing Center for Infectious Disease"/>
            <person name="Wu L."/>
            <person name="Ma J."/>
        </authorList>
    </citation>
    <scope>NUCLEOTIDE SEQUENCE [LARGE SCALE GENOMIC DNA]</scope>
    <source>
        <strain evidence="4">JCM 16013</strain>
    </source>
</reference>
<feature type="compositionally biased region" description="Low complexity" evidence="1">
    <location>
        <begin position="216"/>
        <end position="233"/>
    </location>
</feature>
<evidence type="ECO:0000313" key="3">
    <source>
        <dbReference type="EMBL" id="GAA1970786.1"/>
    </source>
</evidence>
<accession>A0ABP5CZL5</accession>
<feature type="region of interest" description="Disordered" evidence="1">
    <location>
        <begin position="214"/>
        <end position="264"/>
    </location>
</feature>
<evidence type="ECO:0000256" key="2">
    <source>
        <dbReference type="SAM" id="Phobius"/>
    </source>
</evidence>
<dbReference type="EMBL" id="BAAAQM010000016">
    <property type="protein sequence ID" value="GAA1970786.1"/>
    <property type="molecule type" value="Genomic_DNA"/>
</dbReference>
<proteinExistence type="predicted"/>